<dbReference type="Pfam" id="PF05899">
    <property type="entry name" value="Cupin_3"/>
    <property type="match status" value="1"/>
</dbReference>
<feature type="region of interest" description="Disordered" evidence="1">
    <location>
        <begin position="1"/>
        <end position="29"/>
    </location>
</feature>
<reference evidence="3 4" key="1">
    <citation type="submission" date="2024-03" db="EMBL/GenBank/DDBJ databases">
        <title>Complete genome sequence of the green alga Chloropicon roscoffensis RCC1871.</title>
        <authorList>
            <person name="Lemieux C."/>
            <person name="Pombert J.-F."/>
            <person name="Otis C."/>
            <person name="Turmel M."/>
        </authorList>
    </citation>
    <scope>NUCLEOTIDE SEQUENCE [LARGE SCALE GENOMIC DNA]</scope>
    <source>
        <strain evidence="3 4">RCC1871</strain>
    </source>
</reference>
<accession>A0AAX4P3U1</accession>
<protein>
    <submittedName>
        <fullName evidence="3">Cupin_3 domain-containing protein</fullName>
    </submittedName>
</protein>
<dbReference type="Gene3D" id="2.60.120.10">
    <property type="entry name" value="Jelly Rolls"/>
    <property type="match status" value="1"/>
</dbReference>
<dbReference type="Proteomes" id="UP001472866">
    <property type="component" value="Chromosome 03"/>
</dbReference>
<dbReference type="EMBL" id="CP151503">
    <property type="protein sequence ID" value="WZN61002.1"/>
    <property type="molecule type" value="Genomic_DNA"/>
</dbReference>
<dbReference type="AlphaFoldDB" id="A0AAX4P3U1"/>
<organism evidence="3 4">
    <name type="scientific">Chloropicon roscoffensis</name>
    <dbReference type="NCBI Taxonomy" id="1461544"/>
    <lineage>
        <taxon>Eukaryota</taxon>
        <taxon>Viridiplantae</taxon>
        <taxon>Chlorophyta</taxon>
        <taxon>Chloropicophyceae</taxon>
        <taxon>Chloropicales</taxon>
        <taxon>Chloropicaceae</taxon>
        <taxon>Chloropicon</taxon>
    </lineage>
</organism>
<dbReference type="SUPFAM" id="SSF51182">
    <property type="entry name" value="RmlC-like cupins"/>
    <property type="match status" value="1"/>
</dbReference>
<evidence type="ECO:0000259" key="2">
    <source>
        <dbReference type="Pfam" id="PF05899"/>
    </source>
</evidence>
<feature type="compositionally biased region" description="Low complexity" evidence="1">
    <location>
        <begin position="16"/>
        <end position="29"/>
    </location>
</feature>
<dbReference type="CDD" id="cd02227">
    <property type="entry name" value="cupin_TM1112-like"/>
    <property type="match status" value="1"/>
</dbReference>
<dbReference type="InterPro" id="IPR011051">
    <property type="entry name" value="RmlC_Cupin_sf"/>
</dbReference>
<gene>
    <name evidence="3" type="ORF">HKI87_03g25360</name>
</gene>
<sequence length="136" mass="15129">MHQATSMAARSSKLSAAGRPAGARPGQQARRLVATQAKAKQIELMNADIAVKPSIFEEVLKLRAVESWPTWECEASTFPWTYEESEEAYITEGECVVTPSSGEPVTIKKGDFVTFPKGMSCVWDVKEPMKKHYNMF</sequence>
<evidence type="ECO:0000313" key="3">
    <source>
        <dbReference type="EMBL" id="WZN61002.1"/>
    </source>
</evidence>
<feature type="compositionally biased region" description="Polar residues" evidence="1">
    <location>
        <begin position="1"/>
        <end position="14"/>
    </location>
</feature>
<proteinExistence type="predicted"/>
<feature type="domain" description="(S)-ureidoglycine aminohydrolase cupin" evidence="2">
    <location>
        <begin position="64"/>
        <end position="133"/>
    </location>
</feature>
<dbReference type="PANTHER" id="PTHR33271">
    <property type="entry name" value="OS04G0445200 PROTEIN"/>
    <property type="match status" value="1"/>
</dbReference>
<keyword evidence="4" id="KW-1185">Reference proteome</keyword>
<dbReference type="InterPro" id="IPR008579">
    <property type="entry name" value="UGlyAH_Cupin_dom"/>
</dbReference>
<dbReference type="InterPro" id="IPR014710">
    <property type="entry name" value="RmlC-like_jellyroll"/>
</dbReference>
<name>A0AAX4P3U1_9CHLO</name>
<evidence type="ECO:0000313" key="4">
    <source>
        <dbReference type="Proteomes" id="UP001472866"/>
    </source>
</evidence>
<dbReference type="PANTHER" id="PTHR33271:SF22">
    <property type="entry name" value="OS04G0445200 PROTEIN"/>
    <property type="match status" value="1"/>
</dbReference>
<evidence type="ECO:0000256" key="1">
    <source>
        <dbReference type="SAM" id="MobiDB-lite"/>
    </source>
</evidence>